<evidence type="ECO:0000313" key="1">
    <source>
        <dbReference type="EMBL" id="SVC43801.1"/>
    </source>
</evidence>
<name>A0A382M9B2_9ZZZZ</name>
<organism evidence="1">
    <name type="scientific">marine metagenome</name>
    <dbReference type="NCBI Taxonomy" id="408172"/>
    <lineage>
        <taxon>unclassified sequences</taxon>
        <taxon>metagenomes</taxon>
        <taxon>ecological metagenomes</taxon>
    </lineage>
</organism>
<proteinExistence type="predicted"/>
<protein>
    <submittedName>
        <fullName evidence="1">Uncharacterized protein</fullName>
    </submittedName>
</protein>
<dbReference type="EMBL" id="UINC01091211">
    <property type="protein sequence ID" value="SVC43801.1"/>
    <property type="molecule type" value="Genomic_DNA"/>
</dbReference>
<dbReference type="AlphaFoldDB" id="A0A382M9B2"/>
<gene>
    <name evidence="1" type="ORF">METZ01_LOCUS296655</name>
</gene>
<reference evidence="1" key="1">
    <citation type="submission" date="2018-05" db="EMBL/GenBank/DDBJ databases">
        <authorList>
            <person name="Lanie J.A."/>
            <person name="Ng W.-L."/>
            <person name="Kazmierczak K.M."/>
            <person name="Andrzejewski T.M."/>
            <person name="Davidsen T.M."/>
            <person name="Wayne K.J."/>
            <person name="Tettelin H."/>
            <person name="Glass J.I."/>
            <person name="Rusch D."/>
            <person name="Podicherti R."/>
            <person name="Tsui H.-C.T."/>
            <person name="Winkler M.E."/>
        </authorList>
    </citation>
    <scope>NUCLEOTIDE SEQUENCE</scope>
</reference>
<sequence>VFVRPVAQWPAVLAFRLLDGQVIDARDTSRHQTALVKLPIFVTIRAEPIAGIISPFIGEPHRDTGVIKGLKLFDQPVVKFFGPFAAQELHNHLPSREKLSTVSPHAVDRVSQRNSFRFTGVPCVFSHPHLLGGCFSGEGGTAGRTFGSVDILTRLDSLAFA</sequence>
<feature type="non-terminal residue" evidence="1">
    <location>
        <position position="1"/>
    </location>
</feature>
<accession>A0A382M9B2</accession>